<evidence type="ECO:0000256" key="6">
    <source>
        <dbReference type="ARBA" id="ARBA00023242"/>
    </source>
</evidence>
<dbReference type="Pfam" id="PF05236">
    <property type="entry name" value="TAF4"/>
    <property type="match status" value="1"/>
</dbReference>
<comment type="function">
    <text evidence="7">Functions as a component of the DNA-binding general transcription factor complex TFIID. Binding of TFIID to a promoter (with or without TATA element) is the initial step in pre-initiation complex (PIC) formation. TFIID plays a key role in the regulation of gene expression by RNA polymerase II through different activities such as transcription activator interaction, core promoter recognition and selectivity, TFIIA and TFIIB interaction, chromatin modification (histone acetylation by TAF1), facilitation of DNA opening and initiation of transcription.</text>
</comment>
<keyword evidence="6" id="KW-0539">Nucleus</keyword>
<feature type="region of interest" description="Disordered" evidence="9">
    <location>
        <begin position="363"/>
        <end position="461"/>
    </location>
</feature>
<evidence type="ECO:0000259" key="10">
    <source>
        <dbReference type="Pfam" id="PF05236"/>
    </source>
</evidence>
<feature type="compositionally biased region" description="Low complexity" evidence="9">
    <location>
        <begin position="188"/>
        <end position="200"/>
    </location>
</feature>
<feature type="compositionally biased region" description="Basic and acidic residues" evidence="9">
    <location>
        <begin position="562"/>
        <end position="576"/>
    </location>
</feature>
<feature type="compositionally biased region" description="Basic and acidic residues" evidence="9">
    <location>
        <begin position="472"/>
        <end position="487"/>
    </location>
</feature>
<feature type="region of interest" description="Disordered" evidence="9">
    <location>
        <begin position="177"/>
        <end position="223"/>
    </location>
</feature>
<sequence>MAQQGTSRPYSPYPSSQSPSPTTNSPIGGGIHIPPAKKLRLSPDPRSSHSMNGVSPTYGGGGLTLPTPLPKPLPQPFHQPQPMHDLQNGDLKPRQGSMGPPPQPIPHDGEEVLKSDKVTDVNKLQDVINDAGVDVSAEEEYLANTFRNVRNFGYQNESFGTTTTSTTLSPNTSFTQLSQSMTGHPAWQGSGPSSQPTQSQEAIDRGLKRKHETAARAHAEETQDHLRSSFLLLNVVRHKLRQRAYENGVQLDMTGLFDPIQNLPHSQASPYHPNSTVMGGQNGAGMVSAKSHALLQPNANLGDMLALVSLATNERMRGLVEDAYGFSRGRRASADGVVPPEWSDLALGNGEKPTTAVFESITNTAWDQPPGSAVSPTSNPLKRKLSDRLPTKSFTSPLPAHLRSLAASDRDAEKARLKRRNTRQGTTDSTTSTSTAPNGVAASSQPGGASGTATTPAPGTVLPELQGAVKMSKKEREKAKKADLNEEVMHKNANQAATSAFGKTFSRFSWLTGGGGGSPAGSGASTPRGGAPAANGVGGGGAGAAATGKGGAAGGASSGVIGKEKKWGEWREDGERGAGVQIRDWIEALEKDGKERKALVLALAKLNSRELNGAERIS</sequence>
<feature type="compositionally biased region" description="Low complexity" evidence="9">
    <location>
        <begin position="521"/>
        <end position="535"/>
    </location>
</feature>
<protein>
    <recommendedName>
        <fullName evidence="3">Transcription initiation factor TFIID subunit 4</fullName>
    </recommendedName>
    <alternativeName>
        <fullName evidence="8">TBP-associated factor 4</fullName>
    </alternativeName>
</protein>
<feature type="compositionally biased region" description="Gly residues" evidence="9">
    <location>
        <begin position="536"/>
        <end position="557"/>
    </location>
</feature>
<feature type="region of interest" description="Disordered" evidence="9">
    <location>
        <begin position="514"/>
        <end position="579"/>
    </location>
</feature>
<evidence type="ECO:0000256" key="7">
    <source>
        <dbReference type="ARBA" id="ARBA00025346"/>
    </source>
</evidence>
<evidence type="ECO:0000256" key="1">
    <source>
        <dbReference type="ARBA" id="ARBA00004123"/>
    </source>
</evidence>
<dbReference type="OrthoDB" id="21060at2759"/>
<evidence type="ECO:0000313" key="11">
    <source>
        <dbReference type="EMBL" id="KAF2231386.1"/>
    </source>
</evidence>
<evidence type="ECO:0000256" key="4">
    <source>
        <dbReference type="ARBA" id="ARBA00023015"/>
    </source>
</evidence>
<comment type="similarity">
    <text evidence="2">Belongs to the TAF4 family.</text>
</comment>
<evidence type="ECO:0000256" key="5">
    <source>
        <dbReference type="ARBA" id="ARBA00023163"/>
    </source>
</evidence>
<proteinExistence type="inferred from homology"/>
<feature type="compositionally biased region" description="Basic and acidic residues" evidence="9">
    <location>
        <begin position="202"/>
        <end position="223"/>
    </location>
</feature>
<keyword evidence="12" id="KW-1185">Reference proteome</keyword>
<evidence type="ECO:0000256" key="3">
    <source>
        <dbReference type="ARBA" id="ARBA00017306"/>
    </source>
</evidence>
<dbReference type="EMBL" id="ML991827">
    <property type="protein sequence ID" value="KAF2231386.1"/>
    <property type="molecule type" value="Genomic_DNA"/>
</dbReference>
<feature type="region of interest" description="Disordered" evidence="9">
    <location>
        <begin position="1"/>
        <end position="110"/>
    </location>
</feature>
<comment type="subcellular location">
    <subcellularLocation>
        <location evidence="1">Nucleus</location>
    </subcellularLocation>
</comment>
<name>A0A6A6GZY6_VIRVR</name>
<gene>
    <name evidence="11" type="ORF">EV356DRAFT_525927</name>
</gene>
<organism evidence="11 12">
    <name type="scientific">Viridothelium virens</name>
    <name type="common">Speckled blister lichen</name>
    <name type="synonym">Trypethelium virens</name>
    <dbReference type="NCBI Taxonomy" id="1048519"/>
    <lineage>
        <taxon>Eukaryota</taxon>
        <taxon>Fungi</taxon>
        <taxon>Dikarya</taxon>
        <taxon>Ascomycota</taxon>
        <taxon>Pezizomycotina</taxon>
        <taxon>Dothideomycetes</taxon>
        <taxon>Dothideomycetes incertae sedis</taxon>
        <taxon>Trypetheliales</taxon>
        <taxon>Trypetheliaceae</taxon>
        <taxon>Viridothelium</taxon>
    </lineage>
</organism>
<feature type="compositionally biased region" description="Pro residues" evidence="9">
    <location>
        <begin position="67"/>
        <end position="79"/>
    </location>
</feature>
<feature type="compositionally biased region" description="Low complexity" evidence="9">
    <location>
        <begin position="1"/>
        <end position="26"/>
    </location>
</feature>
<evidence type="ECO:0000313" key="12">
    <source>
        <dbReference type="Proteomes" id="UP000800092"/>
    </source>
</evidence>
<feature type="region of interest" description="Disordered" evidence="9">
    <location>
        <begin position="468"/>
        <end position="487"/>
    </location>
</feature>
<dbReference type="AlphaFoldDB" id="A0A6A6GZY6"/>
<reference evidence="11" key="1">
    <citation type="journal article" date="2020" name="Stud. Mycol.">
        <title>101 Dothideomycetes genomes: a test case for predicting lifestyles and emergence of pathogens.</title>
        <authorList>
            <person name="Haridas S."/>
            <person name="Albert R."/>
            <person name="Binder M."/>
            <person name="Bloem J."/>
            <person name="Labutti K."/>
            <person name="Salamov A."/>
            <person name="Andreopoulos B."/>
            <person name="Baker S."/>
            <person name="Barry K."/>
            <person name="Bills G."/>
            <person name="Bluhm B."/>
            <person name="Cannon C."/>
            <person name="Castanera R."/>
            <person name="Culley D."/>
            <person name="Daum C."/>
            <person name="Ezra D."/>
            <person name="Gonzalez J."/>
            <person name="Henrissat B."/>
            <person name="Kuo A."/>
            <person name="Liang C."/>
            <person name="Lipzen A."/>
            <person name="Lutzoni F."/>
            <person name="Magnuson J."/>
            <person name="Mondo S."/>
            <person name="Nolan M."/>
            <person name="Ohm R."/>
            <person name="Pangilinan J."/>
            <person name="Park H.-J."/>
            <person name="Ramirez L."/>
            <person name="Alfaro M."/>
            <person name="Sun H."/>
            <person name="Tritt A."/>
            <person name="Yoshinaga Y."/>
            <person name="Zwiers L.-H."/>
            <person name="Turgeon B."/>
            <person name="Goodwin S."/>
            <person name="Spatafora J."/>
            <person name="Crous P."/>
            <person name="Grigoriev I."/>
        </authorList>
    </citation>
    <scope>NUCLEOTIDE SEQUENCE</scope>
    <source>
        <strain evidence="11">Tuck. ex Michener</strain>
    </source>
</reference>
<dbReference type="InterPro" id="IPR007900">
    <property type="entry name" value="TAF4_C"/>
</dbReference>
<feature type="compositionally biased region" description="Low complexity" evidence="9">
    <location>
        <begin position="426"/>
        <end position="460"/>
    </location>
</feature>
<dbReference type="Proteomes" id="UP000800092">
    <property type="component" value="Unassembled WGS sequence"/>
</dbReference>
<keyword evidence="5" id="KW-0804">Transcription</keyword>
<evidence type="ECO:0000256" key="9">
    <source>
        <dbReference type="SAM" id="MobiDB-lite"/>
    </source>
</evidence>
<keyword evidence="4" id="KW-0805">Transcription regulation</keyword>
<accession>A0A6A6GZY6</accession>
<feature type="domain" description="Transcription initiation factor TFIID component TAF4 C-terminal" evidence="10">
    <location>
        <begin position="473"/>
        <end position="599"/>
    </location>
</feature>
<evidence type="ECO:0000256" key="8">
    <source>
        <dbReference type="ARBA" id="ARBA00031747"/>
    </source>
</evidence>
<evidence type="ECO:0000256" key="2">
    <source>
        <dbReference type="ARBA" id="ARBA00006178"/>
    </source>
</evidence>